<keyword evidence="2" id="KW-0472">Membrane</keyword>
<dbReference type="EMBL" id="CP101989">
    <property type="protein sequence ID" value="UUI64696.1"/>
    <property type="molecule type" value="Genomic_DNA"/>
</dbReference>
<evidence type="ECO:0000256" key="1">
    <source>
        <dbReference type="SAM" id="MobiDB-lite"/>
    </source>
</evidence>
<keyword evidence="2" id="KW-0812">Transmembrane</keyword>
<evidence type="ECO:0000256" key="2">
    <source>
        <dbReference type="SAM" id="Phobius"/>
    </source>
</evidence>
<name>A0ABY5K2M5_9CELL</name>
<gene>
    <name evidence="4" type="ORF">NP075_16505</name>
</gene>
<dbReference type="Pfam" id="PF13349">
    <property type="entry name" value="DUF4097"/>
    <property type="match status" value="1"/>
</dbReference>
<dbReference type="InterPro" id="IPR025164">
    <property type="entry name" value="Toastrack_DUF4097"/>
</dbReference>
<evidence type="ECO:0000259" key="3">
    <source>
        <dbReference type="Pfam" id="PF13349"/>
    </source>
</evidence>
<feature type="domain" description="DUF4097" evidence="3">
    <location>
        <begin position="126"/>
        <end position="320"/>
    </location>
</feature>
<feature type="region of interest" description="Disordered" evidence="1">
    <location>
        <begin position="1"/>
        <end position="24"/>
    </location>
</feature>
<organism evidence="4 5">
    <name type="scientific">Cellulomonas wangsupingiae</name>
    <dbReference type="NCBI Taxonomy" id="2968085"/>
    <lineage>
        <taxon>Bacteria</taxon>
        <taxon>Bacillati</taxon>
        <taxon>Actinomycetota</taxon>
        <taxon>Actinomycetes</taxon>
        <taxon>Micrococcales</taxon>
        <taxon>Cellulomonadaceae</taxon>
        <taxon>Cellulomonas</taxon>
    </lineage>
</organism>
<feature type="transmembrane region" description="Helical" evidence="2">
    <location>
        <begin position="32"/>
        <end position="56"/>
    </location>
</feature>
<evidence type="ECO:0000313" key="5">
    <source>
        <dbReference type="Proteomes" id="UP001317322"/>
    </source>
</evidence>
<reference evidence="4 5" key="1">
    <citation type="submission" date="2022-07" db="EMBL/GenBank/DDBJ databases">
        <title>Novel species in genus cellulomonas.</title>
        <authorList>
            <person name="Ye L."/>
        </authorList>
    </citation>
    <scope>NUCLEOTIDE SEQUENCE [LARGE SCALE GENOMIC DNA]</scope>
    <source>
        <strain evidence="5">zg-Y908</strain>
    </source>
</reference>
<protein>
    <submittedName>
        <fullName evidence="4">DUF4097 domain-containing protein</fullName>
    </submittedName>
</protein>
<accession>A0ABY5K2M5</accession>
<dbReference type="Gene3D" id="2.60.450.20">
    <property type="match status" value="1"/>
</dbReference>
<dbReference type="InterPro" id="IPR047002">
    <property type="entry name" value="Tcp10_C_sf"/>
</dbReference>
<dbReference type="Proteomes" id="UP001317322">
    <property type="component" value="Chromosome"/>
</dbReference>
<evidence type="ECO:0000313" key="4">
    <source>
        <dbReference type="EMBL" id="UUI64696.1"/>
    </source>
</evidence>
<feature type="compositionally biased region" description="Pro residues" evidence="1">
    <location>
        <begin position="9"/>
        <end position="23"/>
    </location>
</feature>
<keyword evidence="5" id="KW-1185">Reference proteome</keyword>
<sequence length="326" mass="33158">MTATQPTHLPAPPPPAPAGPPAAPRAARARPLAVVGGVLAVLLLAYGVLQVLAWMFTRTTSATATLAATDVVELVADGEVLVTVSAVDDVRVERVARFAWGGPRYEVTSQGDRTVVRHECVESWVSSCSAALEVTVPEGTHVVVRAVDGDVRVAGPAADVEVRAADGEVEVSGARGDLDVRGRDGDVTAQGVRGGVAVELSDGDVRVTEAGGDVTVGGRDGAVVLADVGGDADVRTSDGRIEVRDVGGALTVRKRDGDVGVAQVRGDVTVQAVDGDVTVHGTGDPVALQITSNGRQRVEGATDPGAAVHVDLRTVDGDVSYLGPAA</sequence>
<keyword evidence="2" id="KW-1133">Transmembrane helix</keyword>
<dbReference type="RefSeq" id="WP_227566369.1">
    <property type="nucleotide sequence ID" value="NZ_CP101989.1"/>
</dbReference>
<proteinExistence type="predicted"/>